<sequence>MFRRLERASSRGFRAFAVASAIGASALVVAGCAASDAAPAPTTAQPSPTATSSAPSPDPSAEPGGVVAAGDAGDNLAIFRDVVETVWASEQRASGRAYIDGLVEVGFDKAAMQVTQDVSTVGNAAESLQFSVLWGEECLIGQVGPATGEPVAVVVDALPEGGCLVGTTRTIDW</sequence>
<protein>
    <submittedName>
        <fullName evidence="4">DUF6993 domain-containing protein</fullName>
    </submittedName>
</protein>
<dbReference type="Pfam" id="PF22504">
    <property type="entry name" value="DUF6993"/>
    <property type="match status" value="1"/>
</dbReference>
<name>A0ABW2ZSV4_9MICO</name>
<feature type="domain" description="DUF6993" evidence="3">
    <location>
        <begin position="84"/>
        <end position="167"/>
    </location>
</feature>
<feature type="chain" id="PRO_5045299908" evidence="2">
    <location>
        <begin position="31"/>
        <end position="173"/>
    </location>
</feature>
<evidence type="ECO:0000259" key="3">
    <source>
        <dbReference type="Pfam" id="PF22504"/>
    </source>
</evidence>
<comment type="caution">
    <text evidence="4">The sequence shown here is derived from an EMBL/GenBank/DDBJ whole genome shotgun (WGS) entry which is preliminary data.</text>
</comment>
<evidence type="ECO:0000313" key="4">
    <source>
        <dbReference type="EMBL" id="MFD0781394.1"/>
    </source>
</evidence>
<organism evidence="4 5">
    <name type="scientific">Microbacterium koreense</name>
    <dbReference type="NCBI Taxonomy" id="323761"/>
    <lineage>
        <taxon>Bacteria</taxon>
        <taxon>Bacillati</taxon>
        <taxon>Actinomycetota</taxon>
        <taxon>Actinomycetes</taxon>
        <taxon>Micrococcales</taxon>
        <taxon>Microbacteriaceae</taxon>
        <taxon>Microbacterium</taxon>
    </lineage>
</organism>
<accession>A0ABW2ZSV4</accession>
<feature type="region of interest" description="Disordered" evidence="1">
    <location>
        <begin position="37"/>
        <end position="67"/>
    </location>
</feature>
<dbReference type="EMBL" id="JBHTIM010000001">
    <property type="protein sequence ID" value="MFD0781394.1"/>
    <property type="molecule type" value="Genomic_DNA"/>
</dbReference>
<proteinExistence type="predicted"/>
<dbReference type="PROSITE" id="PS51257">
    <property type="entry name" value="PROKAR_LIPOPROTEIN"/>
    <property type="match status" value="1"/>
</dbReference>
<evidence type="ECO:0000256" key="1">
    <source>
        <dbReference type="SAM" id="MobiDB-lite"/>
    </source>
</evidence>
<feature type="signal peptide" evidence="2">
    <location>
        <begin position="1"/>
        <end position="30"/>
    </location>
</feature>
<dbReference type="InterPro" id="IPR054262">
    <property type="entry name" value="DUF6993"/>
</dbReference>
<evidence type="ECO:0000256" key="2">
    <source>
        <dbReference type="SAM" id="SignalP"/>
    </source>
</evidence>
<gene>
    <name evidence="4" type="ORF">ACFQZV_08795</name>
</gene>
<evidence type="ECO:0000313" key="5">
    <source>
        <dbReference type="Proteomes" id="UP001597042"/>
    </source>
</evidence>
<keyword evidence="5" id="KW-1185">Reference proteome</keyword>
<dbReference type="Proteomes" id="UP001597042">
    <property type="component" value="Unassembled WGS sequence"/>
</dbReference>
<dbReference type="RefSeq" id="WP_378752757.1">
    <property type="nucleotide sequence ID" value="NZ_JBHSSV010000011.1"/>
</dbReference>
<reference evidence="5" key="1">
    <citation type="journal article" date="2019" name="Int. J. Syst. Evol. Microbiol.">
        <title>The Global Catalogue of Microorganisms (GCM) 10K type strain sequencing project: providing services to taxonomists for standard genome sequencing and annotation.</title>
        <authorList>
            <consortium name="The Broad Institute Genomics Platform"/>
            <consortium name="The Broad Institute Genome Sequencing Center for Infectious Disease"/>
            <person name="Wu L."/>
            <person name="Ma J."/>
        </authorList>
    </citation>
    <scope>NUCLEOTIDE SEQUENCE [LARGE SCALE GENOMIC DNA]</scope>
    <source>
        <strain evidence="5">CCUG 50754</strain>
    </source>
</reference>
<keyword evidence="2" id="KW-0732">Signal</keyword>